<evidence type="ECO:0000256" key="2">
    <source>
        <dbReference type="ARBA" id="ARBA00049106"/>
    </source>
</evidence>
<proteinExistence type="inferred from homology"/>
<dbReference type="Pfam" id="PF04075">
    <property type="entry name" value="F420H2_quin_red"/>
    <property type="match status" value="1"/>
</dbReference>
<dbReference type="GO" id="GO:0016491">
    <property type="term" value="F:oxidoreductase activity"/>
    <property type="evidence" value="ECO:0007669"/>
    <property type="project" value="InterPro"/>
</dbReference>
<dbReference type="PANTHER" id="PTHR39428">
    <property type="entry name" value="F420H(2)-DEPENDENT QUINONE REDUCTASE RV1261C"/>
    <property type="match status" value="1"/>
</dbReference>
<dbReference type="Proteomes" id="UP000292003">
    <property type="component" value="Unassembled WGS sequence"/>
</dbReference>
<protein>
    <submittedName>
        <fullName evidence="4">Nitroreductase family deazaflavin-dependent oxidoreductase</fullName>
    </submittedName>
</protein>
<feature type="domain" description="Hemerythrin-like" evidence="3">
    <location>
        <begin position="166"/>
        <end position="295"/>
    </location>
</feature>
<dbReference type="EMBL" id="SFCC01000009">
    <property type="protein sequence ID" value="RZQ62428.1"/>
    <property type="molecule type" value="Genomic_DNA"/>
</dbReference>
<evidence type="ECO:0000313" key="5">
    <source>
        <dbReference type="Proteomes" id="UP000292003"/>
    </source>
</evidence>
<accession>A0A4Q7J6B6</accession>
<dbReference type="AlphaFoldDB" id="A0A4Q7J6B6"/>
<dbReference type="InterPro" id="IPR004378">
    <property type="entry name" value="F420H2_quin_Rdtase"/>
</dbReference>
<dbReference type="GO" id="GO:0070967">
    <property type="term" value="F:coenzyme F420 binding"/>
    <property type="evidence" value="ECO:0007669"/>
    <property type="project" value="TreeGrafter"/>
</dbReference>
<dbReference type="PANTHER" id="PTHR39428:SF1">
    <property type="entry name" value="F420H(2)-DEPENDENT QUINONE REDUCTASE RV1261C"/>
    <property type="match status" value="1"/>
</dbReference>
<dbReference type="GO" id="GO:0005886">
    <property type="term" value="C:plasma membrane"/>
    <property type="evidence" value="ECO:0007669"/>
    <property type="project" value="TreeGrafter"/>
</dbReference>
<dbReference type="Gene3D" id="1.20.120.520">
    <property type="entry name" value="nmb1532 protein domain like"/>
    <property type="match status" value="1"/>
</dbReference>
<reference evidence="4 5" key="1">
    <citation type="submission" date="2019-02" db="EMBL/GenBank/DDBJ databases">
        <title>Draft genome sequence of Amycolatopsis sp. 8-3EHSu isolated from roots of Suaeda maritima.</title>
        <authorList>
            <person name="Duangmal K."/>
            <person name="Chantavorakit T."/>
        </authorList>
    </citation>
    <scope>NUCLEOTIDE SEQUENCE [LARGE SCALE GENOMIC DNA]</scope>
    <source>
        <strain evidence="4 5">8-3EHSu</strain>
    </source>
</reference>
<keyword evidence="5" id="KW-1185">Reference proteome</keyword>
<dbReference type="NCBIfam" id="TIGR00026">
    <property type="entry name" value="hi_GC_TIGR00026"/>
    <property type="match status" value="1"/>
</dbReference>
<dbReference type="OrthoDB" id="8225825at2"/>
<sequence>MSSGSLRGFVVPGHVDTERIDLTEDFDPRAFQRGIIAEFRANDGRVGGMFEGYRLCVLTTTGARTGLRRESVLGYFEVGGQPLVVASAMGSDVNPAWYHNVRANPDVVVETGTDTYRATAAVTSGARREALFADVVAQDASMGEYQANTARPLPVVTLTRVRGLGDFLREAHDWLRAELAELRREADRAVDGAGLRQQLRLHCREFCGALEQHHTGEDRGAFPMLAAAHPELEPELTRLGEEHKVVAALQADIRRLTEEYVPGQSDPHRLRAELNRLADELEAHFDYEERTVLGRLNAMGPAPDL</sequence>
<evidence type="ECO:0000313" key="4">
    <source>
        <dbReference type="EMBL" id="RZQ62428.1"/>
    </source>
</evidence>
<organism evidence="4 5">
    <name type="scientific">Amycolatopsis suaedae</name>
    <dbReference type="NCBI Taxonomy" id="2510978"/>
    <lineage>
        <taxon>Bacteria</taxon>
        <taxon>Bacillati</taxon>
        <taxon>Actinomycetota</taxon>
        <taxon>Actinomycetes</taxon>
        <taxon>Pseudonocardiales</taxon>
        <taxon>Pseudonocardiaceae</taxon>
        <taxon>Amycolatopsis</taxon>
    </lineage>
</organism>
<dbReference type="InterPro" id="IPR012312">
    <property type="entry name" value="Hemerythrin-like"/>
</dbReference>
<dbReference type="CDD" id="cd12108">
    <property type="entry name" value="Hr-like"/>
    <property type="match status" value="1"/>
</dbReference>
<evidence type="ECO:0000256" key="1">
    <source>
        <dbReference type="ARBA" id="ARBA00008710"/>
    </source>
</evidence>
<comment type="catalytic activity">
    <reaction evidence="2">
        <text>oxidized coenzyme F420-(gamma-L-Glu)(n) + a quinol + H(+) = reduced coenzyme F420-(gamma-L-Glu)(n) + a quinone</text>
        <dbReference type="Rhea" id="RHEA:39663"/>
        <dbReference type="Rhea" id="RHEA-COMP:12939"/>
        <dbReference type="Rhea" id="RHEA-COMP:14378"/>
        <dbReference type="ChEBI" id="CHEBI:15378"/>
        <dbReference type="ChEBI" id="CHEBI:24646"/>
        <dbReference type="ChEBI" id="CHEBI:132124"/>
        <dbReference type="ChEBI" id="CHEBI:133980"/>
        <dbReference type="ChEBI" id="CHEBI:139511"/>
    </reaction>
</comment>
<dbReference type="Pfam" id="PF01814">
    <property type="entry name" value="Hemerythrin"/>
    <property type="match status" value="1"/>
</dbReference>
<dbReference type="Gene3D" id="2.30.110.10">
    <property type="entry name" value="Electron Transport, Fmn-binding Protein, Chain A"/>
    <property type="match status" value="1"/>
</dbReference>
<name>A0A4Q7J6B6_9PSEU</name>
<dbReference type="InterPro" id="IPR012349">
    <property type="entry name" value="Split_barrel_FMN-bd"/>
</dbReference>
<comment type="caution">
    <text evidence="4">The sequence shown here is derived from an EMBL/GenBank/DDBJ whole genome shotgun (WGS) entry which is preliminary data.</text>
</comment>
<gene>
    <name evidence="4" type="ORF">EWH70_19405</name>
</gene>
<comment type="similarity">
    <text evidence="1">Belongs to the F420H(2)-dependent quinone reductase family.</text>
</comment>
<evidence type="ECO:0000259" key="3">
    <source>
        <dbReference type="Pfam" id="PF01814"/>
    </source>
</evidence>